<protein>
    <submittedName>
        <fullName evidence="1">Uncharacterized protein</fullName>
    </submittedName>
</protein>
<organism evidence="1 2">
    <name type="scientific">Naegleria fowleri</name>
    <name type="common">Brain eating amoeba</name>
    <dbReference type="NCBI Taxonomy" id="5763"/>
    <lineage>
        <taxon>Eukaryota</taxon>
        <taxon>Discoba</taxon>
        <taxon>Heterolobosea</taxon>
        <taxon>Tetramitia</taxon>
        <taxon>Eutetramitia</taxon>
        <taxon>Vahlkampfiidae</taxon>
        <taxon>Naegleria</taxon>
    </lineage>
</organism>
<keyword evidence="2" id="KW-1185">Reference proteome</keyword>
<proteinExistence type="predicted"/>
<sequence>MRSWRTNIEFRHYVRLLAGYPQGIDVFLLNYLYYDQTESEAWESERKFLIKYKAPIQMKDAYFLLSLILTRKKVTKYRLIRSESLSSLEEKGYIMLNIDKYDFFTVLYPPVLMSTLIHEGRVRTTFEEMFFVMPSTKRNEVNWEDAVQKYFYLLFTSISRSIDEQDGPLMLKDLFPFAKMNNRTSKLFLKSIPKIVYECQSAKPIQGKISTVAKQQSNFAVSLRI</sequence>
<dbReference type="VEuPathDB" id="AmoebaDB:NF0131980"/>
<dbReference type="GeneID" id="68115503"/>
<comment type="caution">
    <text evidence="1">The sequence shown here is derived from an EMBL/GenBank/DDBJ whole genome shotgun (WGS) entry which is preliminary data.</text>
</comment>
<dbReference type="AlphaFoldDB" id="A0A6A5BGH3"/>
<evidence type="ECO:0000313" key="2">
    <source>
        <dbReference type="Proteomes" id="UP000444721"/>
    </source>
</evidence>
<gene>
    <name evidence="1" type="ORF">FDP41_008285</name>
</gene>
<dbReference type="RefSeq" id="XP_044558294.1">
    <property type="nucleotide sequence ID" value="XM_044712122.1"/>
</dbReference>
<dbReference type="VEuPathDB" id="AmoebaDB:FDP41_008285"/>
<dbReference type="VEuPathDB" id="AmoebaDB:NfTy_090810"/>
<evidence type="ECO:0000313" key="1">
    <source>
        <dbReference type="EMBL" id="KAF0973581.1"/>
    </source>
</evidence>
<name>A0A6A5BGH3_NAEFO</name>
<accession>A0A6A5BGH3</accession>
<dbReference type="EMBL" id="VFQX01000060">
    <property type="protein sequence ID" value="KAF0973581.1"/>
    <property type="molecule type" value="Genomic_DNA"/>
</dbReference>
<reference evidence="1 2" key="1">
    <citation type="journal article" date="2019" name="Sci. Rep.">
        <title>Nanopore sequencing improves the draft genome of the human pathogenic amoeba Naegleria fowleri.</title>
        <authorList>
            <person name="Liechti N."/>
            <person name="Schurch N."/>
            <person name="Bruggmann R."/>
            <person name="Wittwer M."/>
        </authorList>
    </citation>
    <scope>NUCLEOTIDE SEQUENCE [LARGE SCALE GENOMIC DNA]</scope>
    <source>
        <strain evidence="1 2">ATCC 30894</strain>
    </source>
</reference>
<dbReference type="Proteomes" id="UP000444721">
    <property type="component" value="Unassembled WGS sequence"/>
</dbReference>